<dbReference type="STRING" id="395965.Msil_1511"/>
<feature type="domain" description="Cyclic nucleotide-binding" evidence="5">
    <location>
        <begin position="47"/>
        <end position="142"/>
    </location>
</feature>
<keyword evidence="8" id="KW-1185">Reference proteome</keyword>
<dbReference type="SUPFAM" id="SSF46785">
    <property type="entry name" value="Winged helix' DNA-binding domain"/>
    <property type="match status" value="1"/>
</dbReference>
<dbReference type="OrthoDB" id="190787at2"/>
<proteinExistence type="predicted"/>
<evidence type="ECO:0000259" key="5">
    <source>
        <dbReference type="PROSITE" id="PS50042"/>
    </source>
</evidence>
<dbReference type="InterPro" id="IPR036388">
    <property type="entry name" value="WH-like_DNA-bd_sf"/>
</dbReference>
<dbReference type="InterPro" id="IPR050397">
    <property type="entry name" value="Env_Response_Regulators"/>
</dbReference>
<evidence type="ECO:0000256" key="1">
    <source>
        <dbReference type="ARBA" id="ARBA00023015"/>
    </source>
</evidence>
<evidence type="ECO:0000256" key="2">
    <source>
        <dbReference type="ARBA" id="ARBA00023125"/>
    </source>
</evidence>
<dbReference type="PROSITE" id="PS50042">
    <property type="entry name" value="CNMP_BINDING_3"/>
    <property type="match status" value="1"/>
</dbReference>
<evidence type="ECO:0000256" key="4">
    <source>
        <dbReference type="SAM" id="MobiDB-lite"/>
    </source>
</evidence>
<dbReference type="Pfam" id="PF00027">
    <property type="entry name" value="cNMP_binding"/>
    <property type="match status" value="1"/>
</dbReference>
<evidence type="ECO:0000259" key="6">
    <source>
        <dbReference type="PROSITE" id="PS51063"/>
    </source>
</evidence>
<dbReference type="GO" id="GO:0003700">
    <property type="term" value="F:DNA-binding transcription factor activity"/>
    <property type="evidence" value="ECO:0007669"/>
    <property type="project" value="TreeGrafter"/>
</dbReference>
<gene>
    <name evidence="7" type="ordered locus">Msil_1511</name>
</gene>
<feature type="compositionally biased region" description="Low complexity" evidence="4">
    <location>
        <begin position="1"/>
        <end position="26"/>
    </location>
</feature>
<dbReference type="Proteomes" id="UP000002257">
    <property type="component" value="Chromosome"/>
</dbReference>
<dbReference type="PROSITE" id="PS51063">
    <property type="entry name" value="HTH_CRP_2"/>
    <property type="match status" value="1"/>
</dbReference>
<dbReference type="PANTHER" id="PTHR24567">
    <property type="entry name" value="CRP FAMILY TRANSCRIPTIONAL REGULATORY PROTEIN"/>
    <property type="match status" value="1"/>
</dbReference>
<dbReference type="InterPro" id="IPR036390">
    <property type="entry name" value="WH_DNA-bd_sf"/>
</dbReference>
<dbReference type="Gene3D" id="1.10.10.10">
    <property type="entry name" value="Winged helix-like DNA-binding domain superfamily/Winged helix DNA-binding domain"/>
    <property type="match status" value="1"/>
</dbReference>
<keyword evidence="2" id="KW-0238">DNA-binding</keyword>
<organism evidence="7 8">
    <name type="scientific">Methylocella silvestris (strain DSM 15510 / CIP 108128 / LMG 27833 / NCIMB 13906 / BL2)</name>
    <dbReference type="NCBI Taxonomy" id="395965"/>
    <lineage>
        <taxon>Bacteria</taxon>
        <taxon>Pseudomonadati</taxon>
        <taxon>Pseudomonadota</taxon>
        <taxon>Alphaproteobacteria</taxon>
        <taxon>Hyphomicrobiales</taxon>
        <taxon>Beijerinckiaceae</taxon>
        <taxon>Methylocella</taxon>
    </lineage>
</organism>
<evidence type="ECO:0000313" key="7">
    <source>
        <dbReference type="EMBL" id="ACK50461.1"/>
    </source>
</evidence>
<dbReference type="EMBL" id="CP001280">
    <property type="protein sequence ID" value="ACK50461.1"/>
    <property type="molecule type" value="Genomic_DNA"/>
</dbReference>
<dbReference type="PANTHER" id="PTHR24567:SF26">
    <property type="entry name" value="REGULATORY PROTEIN YEIL"/>
    <property type="match status" value="1"/>
</dbReference>
<dbReference type="HOGENOM" id="CLU_075053_4_0_5"/>
<dbReference type="SMART" id="SM00419">
    <property type="entry name" value="HTH_CRP"/>
    <property type="match status" value="1"/>
</dbReference>
<dbReference type="KEGG" id="msl:Msil_1511"/>
<sequence>MEVGSPANRPNSAAPASEAANGADAGPWSSARDALRDIAWLHEVPPETLDALAAEALLHRVPAGSVLIEQAETPVFAQILLAGSIELLGIRNQVETLIELLLPVDLVIPAAVIGDQPYLMQARVYEEAHLLLIRAEAFRDAIAADHAFCRAILGRQAAQFRRQVRMQKNLKLRSAEERVGCYLVALIGQSQTDIAVRLPLEKRLIASQLGMTRETFSRALAGMAKFGMLIRGDMLHVEDAAAARARFPLDPLIDGPEPIKPLQDRKARP</sequence>
<dbReference type="Pfam" id="PF13545">
    <property type="entry name" value="HTH_Crp_2"/>
    <property type="match status" value="1"/>
</dbReference>
<keyword evidence="1" id="KW-0805">Transcription regulation</keyword>
<evidence type="ECO:0000256" key="3">
    <source>
        <dbReference type="ARBA" id="ARBA00023163"/>
    </source>
</evidence>
<name>B8EHX9_METSB</name>
<dbReference type="AlphaFoldDB" id="B8EHX9"/>
<dbReference type="RefSeq" id="WP_012590531.1">
    <property type="nucleotide sequence ID" value="NC_011666.1"/>
</dbReference>
<dbReference type="GO" id="GO:0005829">
    <property type="term" value="C:cytosol"/>
    <property type="evidence" value="ECO:0007669"/>
    <property type="project" value="TreeGrafter"/>
</dbReference>
<accession>B8EHX9</accession>
<feature type="region of interest" description="Disordered" evidence="4">
    <location>
        <begin position="1"/>
        <end position="28"/>
    </location>
</feature>
<dbReference type="GO" id="GO:0003677">
    <property type="term" value="F:DNA binding"/>
    <property type="evidence" value="ECO:0007669"/>
    <property type="project" value="UniProtKB-KW"/>
</dbReference>
<dbReference type="InterPro" id="IPR014710">
    <property type="entry name" value="RmlC-like_jellyroll"/>
</dbReference>
<dbReference type="InterPro" id="IPR000595">
    <property type="entry name" value="cNMP-bd_dom"/>
</dbReference>
<feature type="domain" description="HTH crp-type" evidence="6">
    <location>
        <begin position="173"/>
        <end position="241"/>
    </location>
</feature>
<reference evidence="7 8" key="1">
    <citation type="journal article" date="2010" name="J. Bacteriol.">
        <title>Complete genome sequence of the aerobic facultative methanotroph Methylocella silvestris BL2.</title>
        <authorList>
            <person name="Chen Y."/>
            <person name="Crombie A."/>
            <person name="Rahman M.T."/>
            <person name="Dedysh S.N."/>
            <person name="Liesack W."/>
            <person name="Stott M.B."/>
            <person name="Alam M."/>
            <person name="Theisen A.R."/>
            <person name="Murrell J.C."/>
            <person name="Dunfield P.F."/>
        </authorList>
    </citation>
    <scope>NUCLEOTIDE SEQUENCE [LARGE SCALE GENOMIC DNA]</scope>
    <source>
        <strain evidence="8">DSM 15510 / CIP 108128 / LMG 27833 / NCIMB 13906 / BL2</strain>
    </source>
</reference>
<dbReference type="InterPro" id="IPR018490">
    <property type="entry name" value="cNMP-bd_dom_sf"/>
</dbReference>
<dbReference type="CDD" id="cd00038">
    <property type="entry name" value="CAP_ED"/>
    <property type="match status" value="1"/>
</dbReference>
<dbReference type="Gene3D" id="2.60.120.10">
    <property type="entry name" value="Jelly Rolls"/>
    <property type="match status" value="1"/>
</dbReference>
<protein>
    <submittedName>
        <fullName evidence="7">Transcriptional regulator, Crp/Fnr family</fullName>
    </submittedName>
</protein>
<dbReference type="SUPFAM" id="SSF51206">
    <property type="entry name" value="cAMP-binding domain-like"/>
    <property type="match status" value="1"/>
</dbReference>
<dbReference type="eggNOG" id="COG0664">
    <property type="taxonomic scope" value="Bacteria"/>
</dbReference>
<keyword evidence="3" id="KW-0804">Transcription</keyword>
<dbReference type="InterPro" id="IPR012318">
    <property type="entry name" value="HTH_CRP"/>
</dbReference>
<evidence type="ECO:0000313" key="8">
    <source>
        <dbReference type="Proteomes" id="UP000002257"/>
    </source>
</evidence>